<dbReference type="Proteomes" id="UP000799291">
    <property type="component" value="Unassembled WGS sequence"/>
</dbReference>
<evidence type="ECO:0000313" key="2">
    <source>
        <dbReference type="Proteomes" id="UP000799291"/>
    </source>
</evidence>
<reference evidence="1" key="1">
    <citation type="journal article" date="2020" name="Stud. Mycol.">
        <title>101 Dothideomycetes genomes: a test case for predicting lifestyles and emergence of pathogens.</title>
        <authorList>
            <person name="Haridas S."/>
            <person name="Albert R."/>
            <person name="Binder M."/>
            <person name="Bloem J."/>
            <person name="Labutti K."/>
            <person name="Salamov A."/>
            <person name="Andreopoulos B."/>
            <person name="Baker S."/>
            <person name="Barry K."/>
            <person name="Bills G."/>
            <person name="Bluhm B."/>
            <person name="Cannon C."/>
            <person name="Castanera R."/>
            <person name="Culley D."/>
            <person name="Daum C."/>
            <person name="Ezra D."/>
            <person name="Gonzalez J."/>
            <person name="Henrissat B."/>
            <person name="Kuo A."/>
            <person name="Liang C."/>
            <person name="Lipzen A."/>
            <person name="Lutzoni F."/>
            <person name="Magnuson J."/>
            <person name="Mondo S."/>
            <person name="Nolan M."/>
            <person name="Ohm R."/>
            <person name="Pangilinan J."/>
            <person name="Park H.-J."/>
            <person name="Ramirez L."/>
            <person name="Alfaro M."/>
            <person name="Sun H."/>
            <person name="Tritt A."/>
            <person name="Yoshinaga Y."/>
            <person name="Zwiers L.-H."/>
            <person name="Turgeon B."/>
            <person name="Goodwin S."/>
            <person name="Spatafora J."/>
            <person name="Crous P."/>
            <person name="Grigoriev I."/>
        </authorList>
    </citation>
    <scope>NUCLEOTIDE SEQUENCE</scope>
    <source>
        <strain evidence="1">CBS 122367</strain>
    </source>
</reference>
<sequence length="496" mass="55919">MSFGFSDGQTLRAWRGGKGVSSRLIVQDQGFLDVTELDILRVIVLDANGSKLWHKWDQGRVLGPEIPSSEFTAQARILELDLDLPGDGEFTQRLHAAKPGMFLAPHKILVVTDWNEGSDTYGTLGSSTSGRLKPLPKIFQDDIEFIDSMIKDHHVPYRNIPDGRGKSEEMIKSLGKRLFPFTTHSFELAMCVYDWMTASFTHMVFLKIFEYSTYSGIGQPPTPVDQHSIAEQIWKSNWPLYTAQDPDFMYSFMMKPSWSQLEVELQLMENRAMLLHFSNVENRLLAAAMEALPRTSALKSPRLFIGQVDIYQLGRDHFGIEFLEYPGNKGPISELLISDFNAAISTYISRSSIIITKMVWSFTDSVDDSMHYSNGILLVADFPEDSWVWENAAYITPLSDDPQKIEYTFLPGSQFKVKSVEKGEYNKKRIDVITLQIQPRKRAVTGPAVPDEAREVLPKQLETGEALAIVHTCPTAPVLPHSRGRTGGRRCDCIGD</sequence>
<dbReference type="OrthoDB" id="5364250at2759"/>
<gene>
    <name evidence="1" type="ORF">K458DRAFT_490599</name>
</gene>
<name>A0A6G1IN46_9PLEO</name>
<evidence type="ECO:0000313" key="1">
    <source>
        <dbReference type="EMBL" id="KAF2679518.1"/>
    </source>
</evidence>
<dbReference type="AlphaFoldDB" id="A0A6G1IN46"/>
<organism evidence="1 2">
    <name type="scientific">Lentithecium fluviatile CBS 122367</name>
    <dbReference type="NCBI Taxonomy" id="1168545"/>
    <lineage>
        <taxon>Eukaryota</taxon>
        <taxon>Fungi</taxon>
        <taxon>Dikarya</taxon>
        <taxon>Ascomycota</taxon>
        <taxon>Pezizomycotina</taxon>
        <taxon>Dothideomycetes</taxon>
        <taxon>Pleosporomycetidae</taxon>
        <taxon>Pleosporales</taxon>
        <taxon>Massarineae</taxon>
        <taxon>Lentitheciaceae</taxon>
        <taxon>Lentithecium</taxon>
    </lineage>
</organism>
<dbReference type="EMBL" id="MU005603">
    <property type="protein sequence ID" value="KAF2679518.1"/>
    <property type="molecule type" value="Genomic_DNA"/>
</dbReference>
<proteinExistence type="predicted"/>
<accession>A0A6G1IN46</accession>
<keyword evidence="2" id="KW-1185">Reference proteome</keyword>
<protein>
    <submittedName>
        <fullName evidence="1">Uncharacterized protein</fullName>
    </submittedName>
</protein>